<sequence>MAHPLAPIYNWAKAEKHLLENCHSPTKQRFITVARNHIKLVFDKGYREHVLIHQAETMRYPAKGDWENRRTKMNSLNTN</sequence>
<accession>A0AAN7BCV1</accession>
<organism evidence="1 2">
    <name type="scientific">Podospora fimiseda</name>
    <dbReference type="NCBI Taxonomy" id="252190"/>
    <lineage>
        <taxon>Eukaryota</taxon>
        <taxon>Fungi</taxon>
        <taxon>Dikarya</taxon>
        <taxon>Ascomycota</taxon>
        <taxon>Pezizomycotina</taxon>
        <taxon>Sordariomycetes</taxon>
        <taxon>Sordariomycetidae</taxon>
        <taxon>Sordariales</taxon>
        <taxon>Podosporaceae</taxon>
        <taxon>Podospora</taxon>
    </lineage>
</organism>
<reference evidence="1" key="1">
    <citation type="journal article" date="2023" name="Mol. Phylogenet. Evol.">
        <title>Genome-scale phylogeny and comparative genomics of the fungal order Sordariales.</title>
        <authorList>
            <person name="Hensen N."/>
            <person name="Bonometti L."/>
            <person name="Westerberg I."/>
            <person name="Brannstrom I.O."/>
            <person name="Guillou S."/>
            <person name="Cros-Aarteil S."/>
            <person name="Calhoun S."/>
            <person name="Haridas S."/>
            <person name="Kuo A."/>
            <person name="Mondo S."/>
            <person name="Pangilinan J."/>
            <person name="Riley R."/>
            <person name="LaButti K."/>
            <person name="Andreopoulos B."/>
            <person name="Lipzen A."/>
            <person name="Chen C."/>
            <person name="Yan M."/>
            <person name="Daum C."/>
            <person name="Ng V."/>
            <person name="Clum A."/>
            <person name="Steindorff A."/>
            <person name="Ohm R.A."/>
            <person name="Martin F."/>
            <person name="Silar P."/>
            <person name="Natvig D.O."/>
            <person name="Lalanne C."/>
            <person name="Gautier V."/>
            <person name="Ament-Velasquez S.L."/>
            <person name="Kruys A."/>
            <person name="Hutchinson M.I."/>
            <person name="Powell A.J."/>
            <person name="Barry K."/>
            <person name="Miller A.N."/>
            <person name="Grigoriev I.V."/>
            <person name="Debuchy R."/>
            <person name="Gladieux P."/>
            <person name="Hiltunen Thoren M."/>
            <person name="Johannesson H."/>
        </authorList>
    </citation>
    <scope>NUCLEOTIDE SEQUENCE</scope>
    <source>
        <strain evidence="1">CBS 990.96</strain>
    </source>
</reference>
<dbReference type="AlphaFoldDB" id="A0AAN7BCV1"/>
<evidence type="ECO:0000313" key="1">
    <source>
        <dbReference type="EMBL" id="KAK4221106.1"/>
    </source>
</evidence>
<gene>
    <name evidence="1" type="ORF">QBC38DRAFT_461840</name>
</gene>
<name>A0AAN7BCV1_9PEZI</name>
<protein>
    <recommendedName>
        <fullName evidence="3">Transposase</fullName>
    </recommendedName>
</protein>
<evidence type="ECO:0008006" key="3">
    <source>
        <dbReference type="Google" id="ProtNLM"/>
    </source>
</evidence>
<evidence type="ECO:0000313" key="2">
    <source>
        <dbReference type="Proteomes" id="UP001301958"/>
    </source>
</evidence>
<proteinExistence type="predicted"/>
<keyword evidence="2" id="KW-1185">Reference proteome</keyword>
<comment type="caution">
    <text evidence="1">The sequence shown here is derived from an EMBL/GenBank/DDBJ whole genome shotgun (WGS) entry which is preliminary data.</text>
</comment>
<dbReference type="EMBL" id="MU865585">
    <property type="protein sequence ID" value="KAK4221106.1"/>
    <property type="molecule type" value="Genomic_DNA"/>
</dbReference>
<reference evidence="1" key="2">
    <citation type="submission" date="2023-05" db="EMBL/GenBank/DDBJ databases">
        <authorList>
            <consortium name="Lawrence Berkeley National Laboratory"/>
            <person name="Steindorff A."/>
            <person name="Hensen N."/>
            <person name="Bonometti L."/>
            <person name="Westerberg I."/>
            <person name="Brannstrom I.O."/>
            <person name="Guillou S."/>
            <person name="Cros-Aarteil S."/>
            <person name="Calhoun S."/>
            <person name="Haridas S."/>
            <person name="Kuo A."/>
            <person name="Mondo S."/>
            <person name="Pangilinan J."/>
            <person name="Riley R."/>
            <person name="Labutti K."/>
            <person name="Andreopoulos B."/>
            <person name="Lipzen A."/>
            <person name="Chen C."/>
            <person name="Yanf M."/>
            <person name="Daum C."/>
            <person name="Ng V."/>
            <person name="Clum A."/>
            <person name="Ohm R."/>
            <person name="Martin F."/>
            <person name="Silar P."/>
            <person name="Natvig D."/>
            <person name="Lalanne C."/>
            <person name="Gautier V."/>
            <person name="Ament-Velasquez S.L."/>
            <person name="Kruys A."/>
            <person name="Hutchinson M.I."/>
            <person name="Powell A.J."/>
            <person name="Barry K."/>
            <person name="Miller A.N."/>
            <person name="Grigoriev I.V."/>
            <person name="Debuchy R."/>
            <person name="Gladieux P."/>
            <person name="Thoren M.H."/>
            <person name="Johannesson H."/>
        </authorList>
    </citation>
    <scope>NUCLEOTIDE SEQUENCE</scope>
    <source>
        <strain evidence="1">CBS 990.96</strain>
    </source>
</reference>
<dbReference type="Proteomes" id="UP001301958">
    <property type="component" value="Unassembled WGS sequence"/>
</dbReference>